<dbReference type="Proteomes" id="UP000077164">
    <property type="component" value="Unassembled WGS sequence"/>
</dbReference>
<dbReference type="AlphaFoldDB" id="A0A167W188"/>
<comment type="caution">
    <text evidence="1">The sequence shown here is derived from an EMBL/GenBank/DDBJ whole genome shotgun (WGS) entry which is preliminary data.</text>
</comment>
<protein>
    <submittedName>
        <fullName evidence="1">Uncharacterized protein</fullName>
    </submittedName>
</protein>
<reference evidence="1 2" key="1">
    <citation type="submission" date="2016-03" db="EMBL/GenBank/DDBJ databases">
        <title>Draft genome sequence of Flavobacterium fryxellicola DSM 16209.</title>
        <authorList>
            <person name="Shin S.-K."/>
            <person name="Yi H."/>
        </authorList>
    </citation>
    <scope>NUCLEOTIDE SEQUENCE [LARGE SCALE GENOMIC DNA]</scope>
    <source>
        <strain evidence="1 2">DSM 16209</strain>
    </source>
</reference>
<evidence type="ECO:0000313" key="1">
    <source>
        <dbReference type="EMBL" id="OAB26919.1"/>
    </source>
</evidence>
<gene>
    <name evidence="1" type="ORF">FBFR_12475</name>
</gene>
<organism evidence="1 2">
    <name type="scientific">Flavobacterium fryxellicola</name>
    <dbReference type="NCBI Taxonomy" id="249352"/>
    <lineage>
        <taxon>Bacteria</taxon>
        <taxon>Pseudomonadati</taxon>
        <taxon>Bacteroidota</taxon>
        <taxon>Flavobacteriia</taxon>
        <taxon>Flavobacteriales</taxon>
        <taxon>Flavobacteriaceae</taxon>
        <taxon>Flavobacterium</taxon>
    </lineage>
</organism>
<accession>A0A167W188</accession>
<sequence length="335" mass="39623">MGNTNEKFAELQLQISKTCTENEKNIILLYWKIDGLEFVHSRDWIKREFKFSLIELNKLIADNSALSFFVYCKNCQSYEHQKVKNKTQFITIRTKGRKENAKSAFLCNYCTQIAQKKLDLKKDQEYQILIKKLEMAIEHESWNNLDEYERELLGNCFEMRFENLKNHYTGKSDKAAFIKFTRSLEKIADQNLIVLLREEWNNSIVNFWHLPELSKFKDKIKVVRKNILVEKNSKSSVEIHHSTDELKFKLTINKNQHHPDSPLYAGTITFKERIVIEQGVEYIFGAWQRANENLYLTLTPIHNLDRLPIQKRICDKPISLQEGIKAFLHNLGKNF</sequence>
<dbReference type="RefSeq" id="WP_066081850.1">
    <property type="nucleotide sequence ID" value="NZ_FRDK01000018.1"/>
</dbReference>
<proteinExistence type="predicted"/>
<keyword evidence="2" id="KW-1185">Reference proteome</keyword>
<name>A0A167W188_9FLAO</name>
<dbReference type="EMBL" id="LVJE01000020">
    <property type="protein sequence ID" value="OAB26919.1"/>
    <property type="molecule type" value="Genomic_DNA"/>
</dbReference>
<dbReference type="OrthoDB" id="1331793at2"/>
<evidence type="ECO:0000313" key="2">
    <source>
        <dbReference type="Proteomes" id="UP000077164"/>
    </source>
</evidence>